<dbReference type="EMBL" id="MK500544">
    <property type="protein sequence ID" value="QBK91534.1"/>
    <property type="molecule type" value="Genomic_DNA"/>
</dbReference>
<protein>
    <submittedName>
        <fullName evidence="1">Uncharacterized protein</fullName>
    </submittedName>
</protein>
<proteinExistence type="predicted"/>
<name>A0A481Z6M4_9VIRU</name>
<gene>
    <name evidence="1" type="ORF">LCPAC302_01540</name>
</gene>
<accession>A0A481Z6M4</accession>
<organism evidence="1">
    <name type="scientific">Pithovirus LCPAC302</name>
    <dbReference type="NCBI Taxonomy" id="2506593"/>
    <lineage>
        <taxon>Viruses</taxon>
        <taxon>Pithoviruses</taxon>
    </lineage>
</organism>
<sequence>MSDTVELDCRLCGKFEYPKEQYIVLTTAREFSRVHRISKIRKFEDTVECPKSECSGKIVVGFGCQNRLGKIHFSRKDEIKYVQ</sequence>
<reference evidence="1" key="1">
    <citation type="journal article" date="2019" name="MBio">
        <title>Virus Genomes from Deep Sea Sediments Expand the Ocean Megavirome and Support Independent Origins of Viral Gigantism.</title>
        <authorList>
            <person name="Backstrom D."/>
            <person name="Yutin N."/>
            <person name="Jorgensen S.L."/>
            <person name="Dharamshi J."/>
            <person name="Homa F."/>
            <person name="Zaremba-Niedwiedzka K."/>
            <person name="Spang A."/>
            <person name="Wolf Y.I."/>
            <person name="Koonin E.V."/>
            <person name="Ettema T.J."/>
        </authorList>
    </citation>
    <scope>NUCLEOTIDE SEQUENCE</scope>
</reference>
<evidence type="ECO:0000313" key="1">
    <source>
        <dbReference type="EMBL" id="QBK91534.1"/>
    </source>
</evidence>